<reference evidence="9" key="1">
    <citation type="journal article" date="2019" name="Int. J. Syst. Evol. Microbiol.">
        <title>The Global Catalogue of Microorganisms (GCM) 10K type strain sequencing project: providing services to taxonomists for standard genome sequencing and annotation.</title>
        <authorList>
            <consortium name="The Broad Institute Genomics Platform"/>
            <consortium name="The Broad Institute Genome Sequencing Center for Infectious Disease"/>
            <person name="Wu L."/>
            <person name="Ma J."/>
        </authorList>
    </citation>
    <scope>NUCLEOTIDE SEQUENCE [LARGE SCALE GENOMIC DNA]</scope>
    <source>
        <strain evidence="9">JCM 17458</strain>
    </source>
</reference>
<dbReference type="Gene3D" id="3.55.40.20">
    <property type="entry name" value="Iron/manganese superoxide dismutase, C-terminal domain"/>
    <property type="match status" value="1"/>
</dbReference>
<dbReference type="EMBL" id="BAABAZ010000006">
    <property type="protein sequence ID" value="GAA4284991.1"/>
    <property type="molecule type" value="Genomic_DNA"/>
</dbReference>
<dbReference type="PROSITE" id="PS00088">
    <property type="entry name" value="SOD_MN"/>
    <property type="match status" value="1"/>
</dbReference>
<dbReference type="PANTHER" id="PTHR11404">
    <property type="entry name" value="SUPEROXIDE DISMUTASE 2"/>
    <property type="match status" value="1"/>
</dbReference>
<evidence type="ECO:0000256" key="1">
    <source>
        <dbReference type="ARBA" id="ARBA00008714"/>
    </source>
</evidence>
<dbReference type="PIRSF" id="PIRSF000349">
    <property type="entry name" value="SODismutase"/>
    <property type="match status" value="1"/>
</dbReference>
<comment type="similarity">
    <text evidence="1 5">Belongs to the iron/manganese superoxide dismutase family.</text>
</comment>
<dbReference type="InterPro" id="IPR019832">
    <property type="entry name" value="Mn/Fe_SOD_C"/>
</dbReference>
<dbReference type="Gene3D" id="1.10.287.990">
    <property type="entry name" value="Fe,Mn superoxide dismutase (SOD) domain"/>
    <property type="match status" value="1"/>
</dbReference>
<dbReference type="Pfam" id="PF02777">
    <property type="entry name" value="Sod_Fe_C"/>
    <property type="match status" value="1"/>
</dbReference>
<dbReference type="Proteomes" id="UP001501586">
    <property type="component" value="Unassembled WGS sequence"/>
</dbReference>
<dbReference type="InterPro" id="IPR019833">
    <property type="entry name" value="Mn/Fe_SOD_BS"/>
</dbReference>
<evidence type="ECO:0000256" key="2">
    <source>
        <dbReference type="ARBA" id="ARBA00012682"/>
    </source>
</evidence>
<accession>A0ABP8ELX2</accession>
<evidence type="ECO:0000259" key="7">
    <source>
        <dbReference type="Pfam" id="PF02777"/>
    </source>
</evidence>
<comment type="catalytic activity">
    <reaction evidence="5">
        <text>2 superoxide + 2 H(+) = H2O2 + O2</text>
        <dbReference type="Rhea" id="RHEA:20696"/>
        <dbReference type="ChEBI" id="CHEBI:15378"/>
        <dbReference type="ChEBI" id="CHEBI:15379"/>
        <dbReference type="ChEBI" id="CHEBI:16240"/>
        <dbReference type="ChEBI" id="CHEBI:18421"/>
        <dbReference type="EC" id="1.15.1.1"/>
    </reaction>
</comment>
<evidence type="ECO:0000313" key="9">
    <source>
        <dbReference type="Proteomes" id="UP001501586"/>
    </source>
</evidence>
<dbReference type="InterPro" id="IPR036314">
    <property type="entry name" value="SOD_C_sf"/>
</dbReference>
<dbReference type="PANTHER" id="PTHR11404:SF6">
    <property type="entry name" value="SUPEROXIDE DISMUTASE [MN], MITOCHONDRIAL"/>
    <property type="match status" value="1"/>
</dbReference>
<dbReference type="RefSeq" id="WP_236862952.1">
    <property type="nucleotide sequence ID" value="NZ_BAABAZ010000006.1"/>
</dbReference>
<evidence type="ECO:0000259" key="6">
    <source>
        <dbReference type="Pfam" id="PF00081"/>
    </source>
</evidence>
<dbReference type="InterPro" id="IPR036324">
    <property type="entry name" value="Mn/Fe_SOD_N_sf"/>
</dbReference>
<dbReference type="InterPro" id="IPR019831">
    <property type="entry name" value="Mn/Fe_SOD_N"/>
</dbReference>
<dbReference type="InterPro" id="IPR050265">
    <property type="entry name" value="Fe/Mn_Superoxide_Dismutase"/>
</dbReference>
<feature type="domain" description="Manganese/iron superoxide dismutase C-terminal" evidence="7">
    <location>
        <begin position="92"/>
        <end position="194"/>
    </location>
</feature>
<evidence type="ECO:0000313" key="8">
    <source>
        <dbReference type="EMBL" id="GAA4284991.1"/>
    </source>
</evidence>
<proteinExistence type="inferred from homology"/>
<keyword evidence="4 5" id="KW-0560">Oxidoreductase</keyword>
<feature type="domain" description="Manganese/iron superoxide dismutase N-terminal" evidence="6">
    <location>
        <begin position="4"/>
        <end position="85"/>
    </location>
</feature>
<dbReference type="EC" id="1.15.1.1" evidence="2 5"/>
<dbReference type="SUPFAM" id="SSF46609">
    <property type="entry name" value="Fe,Mn superoxide dismutase (SOD), N-terminal domain"/>
    <property type="match status" value="1"/>
</dbReference>
<organism evidence="8 9">
    <name type="scientific">Brevibacterium daeguense</name>
    <dbReference type="NCBI Taxonomy" id="909936"/>
    <lineage>
        <taxon>Bacteria</taxon>
        <taxon>Bacillati</taxon>
        <taxon>Actinomycetota</taxon>
        <taxon>Actinomycetes</taxon>
        <taxon>Micrococcales</taxon>
        <taxon>Brevibacteriaceae</taxon>
        <taxon>Brevibacterium</taxon>
    </lineage>
</organism>
<keyword evidence="9" id="KW-1185">Reference proteome</keyword>
<dbReference type="Pfam" id="PF00081">
    <property type="entry name" value="Sod_Fe_N"/>
    <property type="match status" value="1"/>
</dbReference>
<evidence type="ECO:0000256" key="4">
    <source>
        <dbReference type="ARBA" id="ARBA00023002"/>
    </source>
</evidence>
<keyword evidence="3 5" id="KW-0479">Metal-binding</keyword>
<dbReference type="SUPFAM" id="SSF54719">
    <property type="entry name" value="Fe,Mn superoxide dismutase (SOD), C-terminal domain"/>
    <property type="match status" value="1"/>
</dbReference>
<comment type="function">
    <text evidence="5">Destroys radicals which are normally produced within the cells and which are toxic to biological systems.</text>
</comment>
<name>A0ABP8ELX2_9MICO</name>
<protein>
    <recommendedName>
        <fullName evidence="2 5">Superoxide dismutase</fullName>
        <ecNumber evidence="2 5">1.15.1.1</ecNumber>
    </recommendedName>
</protein>
<dbReference type="InterPro" id="IPR001189">
    <property type="entry name" value="Mn/Fe_SOD"/>
</dbReference>
<evidence type="ECO:0000256" key="5">
    <source>
        <dbReference type="RuleBase" id="RU000414"/>
    </source>
</evidence>
<gene>
    <name evidence="8" type="ORF">GCM10022261_25220</name>
</gene>
<comment type="caution">
    <text evidence="8">The sequence shown here is derived from an EMBL/GenBank/DDBJ whole genome shotgun (WGS) entry which is preliminary data.</text>
</comment>
<dbReference type="PRINTS" id="PR01703">
    <property type="entry name" value="MNSODISMTASE"/>
</dbReference>
<evidence type="ECO:0000256" key="3">
    <source>
        <dbReference type="ARBA" id="ARBA00022723"/>
    </source>
</evidence>
<sequence>MVEQYTLPELPYDYAALEPHISAKIMELHHDKHHATYVKGANTALDQMAEAREKGDFGTIGKLSKDLAFNLGGHVNHSVFWNNLSPEGGDKPTGELASVIDDQFGSFDAFRGQFDGTATSIQGSGWAVLAWDTLGQRLVLEQLYDQQGNVQLGAIPLLQLDMWEHAYYLDYTNVKADYVKAFWNIVNWADVQARFERARTQTEGLITGK</sequence>